<dbReference type="Proteomes" id="UP001211711">
    <property type="component" value="Unassembled WGS sequence"/>
</dbReference>
<evidence type="ECO:0000313" key="1">
    <source>
        <dbReference type="EMBL" id="MDB9441541.1"/>
    </source>
</evidence>
<protein>
    <recommendedName>
        <fullName evidence="3">HNH endonuclease 5 domain-containing protein</fullName>
    </recommendedName>
</protein>
<reference evidence="1 2" key="1">
    <citation type="submission" date="2023-01" db="EMBL/GenBank/DDBJ databases">
        <title>Genomes from the Australian National Cyanobacteria Reference Collection.</title>
        <authorList>
            <person name="Willis A."/>
            <person name="Lee E.M.F."/>
        </authorList>
    </citation>
    <scope>NUCLEOTIDE SEQUENCE [LARGE SCALE GENOMIC DNA]</scope>
    <source>
        <strain evidence="1 2">CS-549</strain>
    </source>
</reference>
<evidence type="ECO:0000313" key="2">
    <source>
        <dbReference type="Proteomes" id="UP001211711"/>
    </source>
</evidence>
<dbReference type="EMBL" id="JAQMTI010000108">
    <property type="protein sequence ID" value="MDB9441541.1"/>
    <property type="molecule type" value="Genomic_DNA"/>
</dbReference>
<evidence type="ECO:0008006" key="3">
    <source>
        <dbReference type="Google" id="ProtNLM"/>
    </source>
</evidence>
<comment type="caution">
    <text evidence="1">The sequence shown here is derived from an EMBL/GenBank/DDBJ whole genome shotgun (WGS) entry which is preliminary data.</text>
</comment>
<dbReference type="RefSeq" id="WP_096572983.1">
    <property type="nucleotide sequence ID" value="NZ_JAQMTI010000108.1"/>
</dbReference>
<name>A0ABT4ZQ61_9CYAN</name>
<proteinExistence type="predicted"/>
<keyword evidence="2" id="KW-1185">Reference proteome</keyword>
<sequence length="373" mass="43181">MNTNNRYTYPCLFCGDNTRPRTEEHIIQHGFKNSRWVLDTDVCCHCNTDIFSPLDKKLIDFVRTYVYPNHPDISKNRTLFQAGHYVQFEQKTGIWLSIRIETNIKPIMFPQLVFVDKNRINFYCNSNQNYQQLFEQIKQDLVQPDKLSLKDLVFSQEDKLLPPIQPAVIKTGGRGMNYVLRASSIEKVRLLKSQINNGELLRQFGKESEHLSGSLKSEIQANLVLKPNLINRAIAKSAVNSVCAFLGSQRARNSVLDPIKSFILGDTQEEGERFVQHIWKINRNDNTISQKQNFAVPGYHTVILASRDKIPTVLLILYEHPFALIRLTEDTNFMDEEEIYAALIDYRSGSHQVLNCQNDPVSFYERFYVNNIQ</sequence>
<gene>
    <name evidence="1" type="ORF">PN497_09240</name>
</gene>
<organism evidence="1 2">
    <name type="scientific">Sphaerospermopsis kisseleviana CS-549</name>
    <dbReference type="NCBI Taxonomy" id="3021783"/>
    <lineage>
        <taxon>Bacteria</taxon>
        <taxon>Bacillati</taxon>
        <taxon>Cyanobacteriota</taxon>
        <taxon>Cyanophyceae</taxon>
        <taxon>Nostocales</taxon>
        <taxon>Aphanizomenonaceae</taxon>
        <taxon>Sphaerospermopsis</taxon>
        <taxon>Sphaerospermopsis kisseleviana</taxon>
    </lineage>
</organism>
<accession>A0ABT4ZQ61</accession>